<dbReference type="InterPro" id="IPR001611">
    <property type="entry name" value="Leu-rich_rpt"/>
</dbReference>
<comment type="caution">
    <text evidence="1">The sequence shown here is derived from an EMBL/GenBank/DDBJ whole genome shotgun (WGS) entry which is preliminary data.</text>
</comment>
<evidence type="ECO:0000313" key="2">
    <source>
        <dbReference type="Proteomes" id="UP000316714"/>
    </source>
</evidence>
<dbReference type="InterPro" id="IPR006553">
    <property type="entry name" value="Leu-rich_rpt_Cys-con_subtyp"/>
</dbReference>
<dbReference type="RefSeq" id="WP_197531189.1">
    <property type="nucleotide sequence ID" value="NZ_SIHJ01000001.1"/>
</dbReference>
<name>A0A5C5VCN2_9BACT</name>
<dbReference type="GO" id="GO:0019005">
    <property type="term" value="C:SCF ubiquitin ligase complex"/>
    <property type="evidence" value="ECO:0007669"/>
    <property type="project" value="TreeGrafter"/>
</dbReference>
<proteinExistence type="predicted"/>
<dbReference type="SMART" id="SM00367">
    <property type="entry name" value="LRR_CC"/>
    <property type="match status" value="5"/>
</dbReference>
<organism evidence="1 2">
    <name type="scientific">Posidoniimonas corsicana</name>
    <dbReference type="NCBI Taxonomy" id="1938618"/>
    <lineage>
        <taxon>Bacteria</taxon>
        <taxon>Pseudomonadati</taxon>
        <taxon>Planctomycetota</taxon>
        <taxon>Planctomycetia</taxon>
        <taxon>Pirellulales</taxon>
        <taxon>Lacipirellulaceae</taxon>
        <taxon>Posidoniimonas</taxon>
    </lineage>
</organism>
<accession>A0A5C5VCN2</accession>
<dbReference type="SUPFAM" id="SSF52058">
    <property type="entry name" value="L domain-like"/>
    <property type="match status" value="1"/>
</dbReference>
<evidence type="ECO:0000313" key="1">
    <source>
        <dbReference type="EMBL" id="TWT36348.1"/>
    </source>
</evidence>
<keyword evidence="2" id="KW-1185">Reference proteome</keyword>
<sequence length="430" mass="46573">MLLMTVTCLWTGRTAYLASRQSEAIKTISDARGIVGYQREQSVDENPNNRLRCSAPKWLINALGEDYFRTPISAEFASQVNRQEARGEICISSDVIRALGNLRTLQAIGLSRNKLIDDAALGPLSNLSQLHTVSLNNTGVTGSGLKHLKAVPLTYLELSHSPVTNDGIASIRSLRSLECLGLNNTLVSDLGLERIAQFTRLRELSLNNTDVTDVGLARLGQTTTLQFVSLKGTKVSAAGVGAFKAAFPSCRVAVDFGLGEVADENPLFPEGHLPTAAEIRDVLDTRGLSHALWTGPLGLSDPSTEFEIHCCPLGARPLLQLVKAMPQLERLCLYGSVAGDNLLAGLGRCKSLVCLTIHGSRLSDQGLAHLISLPCLRELDLSGQHFTDNSVRHLAALRNLRSLTLSETRLTDEGRQRLIDSLPLCQMSVH</sequence>
<gene>
    <name evidence="1" type="ORF">KOR34_12530</name>
</gene>
<dbReference type="EMBL" id="SIHJ01000001">
    <property type="protein sequence ID" value="TWT36348.1"/>
    <property type="molecule type" value="Genomic_DNA"/>
</dbReference>
<dbReference type="Gene3D" id="3.80.10.10">
    <property type="entry name" value="Ribonuclease Inhibitor"/>
    <property type="match status" value="3"/>
</dbReference>
<dbReference type="Pfam" id="PF13516">
    <property type="entry name" value="LRR_6"/>
    <property type="match status" value="1"/>
</dbReference>
<protein>
    <submittedName>
        <fullName evidence="1">Leucine Rich repeats (2 copies)</fullName>
    </submittedName>
</protein>
<dbReference type="Proteomes" id="UP000316714">
    <property type="component" value="Unassembled WGS sequence"/>
</dbReference>
<reference evidence="1 2" key="1">
    <citation type="submission" date="2019-02" db="EMBL/GenBank/DDBJ databases">
        <title>Deep-cultivation of Planctomycetes and their phenomic and genomic characterization uncovers novel biology.</title>
        <authorList>
            <person name="Wiegand S."/>
            <person name="Jogler M."/>
            <person name="Boedeker C."/>
            <person name="Pinto D."/>
            <person name="Vollmers J."/>
            <person name="Rivas-Marin E."/>
            <person name="Kohn T."/>
            <person name="Peeters S.H."/>
            <person name="Heuer A."/>
            <person name="Rast P."/>
            <person name="Oberbeckmann S."/>
            <person name="Bunk B."/>
            <person name="Jeske O."/>
            <person name="Meyerdierks A."/>
            <person name="Storesund J.E."/>
            <person name="Kallscheuer N."/>
            <person name="Luecker S."/>
            <person name="Lage O.M."/>
            <person name="Pohl T."/>
            <person name="Merkel B.J."/>
            <person name="Hornburger P."/>
            <person name="Mueller R.-W."/>
            <person name="Bruemmer F."/>
            <person name="Labrenz M."/>
            <person name="Spormann A.M."/>
            <person name="Op Den Camp H."/>
            <person name="Overmann J."/>
            <person name="Amann R."/>
            <person name="Jetten M.S.M."/>
            <person name="Mascher T."/>
            <person name="Medema M.H."/>
            <person name="Devos D.P."/>
            <person name="Kaster A.-K."/>
            <person name="Ovreas L."/>
            <person name="Rohde M."/>
            <person name="Galperin M.Y."/>
            <person name="Jogler C."/>
        </authorList>
    </citation>
    <scope>NUCLEOTIDE SEQUENCE [LARGE SCALE GENOMIC DNA]</scope>
    <source>
        <strain evidence="1 2">KOR34</strain>
    </source>
</reference>
<dbReference type="AlphaFoldDB" id="A0A5C5VCN2"/>
<dbReference type="PANTHER" id="PTHR13318">
    <property type="entry name" value="PARTNER OF PAIRED, ISOFORM B-RELATED"/>
    <property type="match status" value="1"/>
</dbReference>
<dbReference type="GO" id="GO:0031146">
    <property type="term" value="P:SCF-dependent proteasomal ubiquitin-dependent protein catabolic process"/>
    <property type="evidence" value="ECO:0007669"/>
    <property type="project" value="TreeGrafter"/>
</dbReference>
<dbReference type="InterPro" id="IPR032675">
    <property type="entry name" value="LRR_dom_sf"/>
</dbReference>